<dbReference type="eggNOG" id="ENOG502S5IM">
    <property type="taxonomic scope" value="Eukaryota"/>
</dbReference>
<sequence length="326" mass="36423">MAVTIVLTLIPLYLLSYHYRMHHPYGGGGSNTNTNNDKLLSPRETFIQTWLSTHLITPFDEAPLSAYCNLTTWRPNLVFHLADANGGIGNLRGNFLDFIFTAIEHGASILLPTAAKRDSGDLSNVWGGGGHELGFNEMFDEEWFVGVLGRVCPHMRVYKFEEGMEMVKPVEGLWRSRSRRMDEDEGNTRAAGLESLEEWLNGNEDFRKRYGGGRGKNGGNEDDEEAEPILINVERTLWDIDTRSLPMRGSLRRNFGQILQISPIYRNLAALITWNLIQRFNLTFPANNNPHEPLFSPNANAPPSTSTAHTSASPPTPNTPAGSPRT</sequence>
<evidence type="ECO:0000313" key="3">
    <source>
        <dbReference type="EMBL" id="EMF13789.1"/>
    </source>
</evidence>
<protein>
    <submittedName>
        <fullName evidence="3">Uncharacterized protein</fullName>
    </submittedName>
</protein>
<proteinExistence type="predicted"/>
<dbReference type="EMBL" id="KB456263">
    <property type="protein sequence ID" value="EMF13789.1"/>
    <property type="molecule type" value="Genomic_DNA"/>
</dbReference>
<feature type="compositionally biased region" description="Low complexity" evidence="1">
    <location>
        <begin position="299"/>
        <end position="326"/>
    </location>
</feature>
<feature type="region of interest" description="Disordered" evidence="1">
    <location>
        <begin position="207"/>
        <end position="226"/>
    </location>
</feature>
<reference evidence="3 4" key="1">
    <citation type="journal article" date="2012" name="PLoS Pathog.">
        <title>Diverse lifestyles and strategies of plant pathogenesis encoded in the genomes of eighteen Dothideomycetes fungi.</title>
        <authorList>
            <person name="Ohm R.A."/>
            <person name="Feau N."/>
            <person name="Henrissat B."/>
            <person name="Schoch C.L."/>
            <person name="Horwitz B.A."/>
            <person name="Barry K.W."/>
            <person name="Condon B.J."/>
            <person name="Copeland A.C."/>
            <person name="Dhillon B."/>
            <person name="Glaser F."/>
            <person name="Hesse C.N."/>
            <person name="Kosti I."/>
            <person name="LaButti K."/>
            <person name="Lindquist E.A."/>
            <person name="Lucas S."/>
            <person name="Salamov A.A."/>
            <person name="Bradshaw R.E."/>
            <person name="Ciuffetti L."/>
            <person name="Hamelin R.C."/>
            <person name="Kema G.H.J."/>
            <person name="Lawrence C."/>
            <person name="Scott J.A."/>
            <person name="Spatafora J.W."/>
            <person name="Turgeon B.G."/>
            <person name="de Wit P.J.G.M."/>
            <person name="Zhong S."/>
            <person name="Goodwin S.B."/>
            <person name="Grigoriev I.V."/>
        </authorList>
    </citation>
    <scope>NUCLEOTIDE SEQUENCE [LARGE SCALE GENOMIC DNA]</scope>
    <source>
        <strain evidence="3 4">SO2202</strain>
    </source>
</reference>
<accession>M3D7D7</accession>
<keyword evidence="4" id="KW-1185">Reference proteome</keyword>
<feature type="signal peptide" evidence="2">
    <location>
        <begin position="1"/>
        <end position="16"/>
    </location>
</feature>
<dbReference type="Proteomes" id="UP000016931">
    <property type="component" value="Unassembled WGS sequence"/>
</dbReference>
<keyword evidence="2" id="KW-0732">Signal</keyword>
<dbReference type="GeneID" id="27898422"/>
<dbReference type="OrthoDB" id="20368at2759"/>
<dbReference type="STRING" id="692275.M3D7D7"/>
<feature type="region of interest" description="Disordered" evidence="1">
    <location>
        <begin position="291"/>
        <end position="326"/>
    </location>
</feature>
<gene>
    <name evidence="3" type="ORF">SEPMUDRAFT_116803</name>
</gene>
<name>M3D7D7_SPHMS</name>
<organism evidence="3 4">
    <name type="scientific">Sphaerulina musiva (strain SO2202)</name>
    <name type="common">Poplar stem canker fungus</name>
    <name type="synonym">Septoria musiva</name>
    <dbReference type="NCBI Taxonomy" id="692275"/>
    <lineage>
        <taxon>Eukaryota</taxon>
        <taxon>Fungi</taxon>
        <taxon>Dikarya</taxon>
        <taxon>Ascomycota</taxon>
        <taxon>Pezizomycotina</taxon>
        <taxon>Dothideomycetes</taxon>
        <taxon>Dothideomycetidae</taxon>
        <taxon>Mycosphaerellales</taxon>
        <taxon>Mycosphaerellaceae</taxon>
        <taxon>Sphaerulina</taxon>
    </lineage>
</organism>
<feature type="chain" id="PRO_5004033135" evidence="2">
    <location>
        <begin position="17"/>
        <end position="326"/>
    </location>
</feature>
<dbReference type="OMA" id="AMTRNQW"/>
<dbReference type="AlphaFoldDB" id="M3D7D7"/>
<evidence type="ECO:0000313" key="4">
    <source>
        <dbReference type="Proteomes" id="UP000016931"/>
    </source>
</evidence>
<evidence type="ECO:0000256" key="2">
    <source>
        <dbReference type="SAM" id="SignalP"/>
    </source>
</evidence>
<dbReference type="RefSeq" id="XP_016761910.1">
    <property type="nucleotide sequence ID" value="XM_016901285.1"/>
</dbReference>
<evidence type="ECO:0000256" key="1">
    <source>
        <dbReference type="SAM" id="MobiDB-lite"/>
    </source>
</evidence>
<dbReference type="HOGENOM" id="CLU_853027_0_0_1"/>